<dbReference type="Proteomes" id="UP000035444">
    <property type="component" value="Unassembled WGS sequence"/>
</dbReference>
<dbReference type="InterPro" id="IPR051928">
    <property type="entry name" value="NorD/CobT"/>
</dbReference>
<dbReference type="PROSITE" id="PS50234">
    <property type="entry name" value="VWFA"/>
    <property type="match status" value="1"/>
</dbReference>
<feature type="domain" description="VWFA" evidence="2">
    <location>
        <begin position="464"/>
        <end position="650"/>
    </location>
</feature>
<dbReference type="STRING" id="1489064.WH96_04025"/>
<dbReference type="PANTHER" id="PTHR41248">
    <property type="entry name" value="NORD PROTEIN"/>
    <property type="match status" value="1"/>
</dbReference>
<evidence type="ECO:0000313" key="3">
    <source>
        <dbReference type="EMBL" id="KLN61910.1"/>
    </source>
</evidence>
<evidence type="ECO:0000313" key="4">
    <source>
        <dbReference type="Proteomes" id="UP000035444"/>
    </source>
</evidence>
<accession>A0A0H2MZ15</accession>
<dbReference type="Gene3D" id="3.40.50.410">
    <property type="entry name" value="von Willebrand factor, type A domain"/>
    <property type="match status" value="1"/>
</dbReference>
<dbReference type="PANTHER" id="PTHR41248:SF1">
    <property type="entry name" value="NORD PROTEIN"/>
    <property type="match status" value="1"/>
</dbReference>
<feature type="compositionally biased region" description="Low complexity" evidence="1">
    <location>
        <begin position="251"/>
        <end position="260"/>
    </location>
</feature>
<dbReference type="Pfam" id="PF00092">
    <property type="entry name" value="VWA"/>
    <property type="match status" value="1"/>
</dbReference>
<dbReference type="CDD" id="cd01454">
    <property type="entry name" value="vWA_norD_type"/>
    <property type="match status" value="1"/>
</dbReference>
<evidence type="ECO:0000259" key="2">
    <source>
        <dbReference type="PROSITE" id="PS50234"/>
    </source>
</evidence>
<comment type="caution">
    <text evidence="3">The sequence shown here is derived from an EMBL/GenBank/DDBJ whole genome shotgun (WGS) entry which is preliminary data.</text>
</comment>
<reference evidence="3 4" key="1">
    <citation type="submission" date="2015-03" db="EMBL/GenBank/DDBJ databases">
        <title>Genome Sequence of Kiloniella spongiae MEBiC09566, isolated from a marine sponge.</title>
        <authorList>
            <person name="Shao Z."/>
            <person name="Wang L."/>
            <person name="Li X."/>
        </authorList>
    </citation>
    <scope>NUCLEOTIDE SEQUENCE [LARGE SCALE GENOMIC DNA]</scope>
    <source>
        <strain evidence="3 4">MEBiC09566</strain>
    </source>
</reference>
<keyword evidence="4" id="KW-1185">Reference proteome</keyword>
<organism evidence="3 4">
    <name type="scientific">Kiloniella spongiae</name>
    <dbReference type="NCBI Taxonomy" id="1489064"/>
    <lineage>
        <taxon>Bacteria</taxon>
        <taxon>Pseudomonadati</taxon>
        <taxon>Pseudomonadota</taxon>
        <taxon>Alphaproteobacteria</taxon>
        <taxon>Rhodospirillales</taxon>
        <taxon>Kiloniellaceae</taxon>
        <taxon>Kiloniella</taxon>
    </lineage>
</organism>
<protein>
    <recommendedName>
        <fullName evidence="2">VWFA domain-containing protein</fullName>
    </recommendedName>
</protein>
<dbReference type="AlphaFoldDB" id="A0A0H2MZ15"/>
<gene>
    <name evidence="3" type="ORF">WH96_04025</name>
</gene>
<feature type="region of interest" description="Disordered" evidence="1">
    <location>
        <begin position="251"/>
        <end position="281"/>
    </location>
</feature>
<sequence length="655" mass="74752">MMELIEVEEFVGRQWHKLISNTESYPAFTDQAIVLDDVKVLLSVFFRALGGENAIEIAASGNEKSNHRLSFRQKLGIDIEKLARPTLDGRTMMLPDQICLFPQKSLNRDLYLWLAAFFSQHQNEKPIDVANPLLADILFIRQTHQVSQFLLGELPGLQKVYGSLCENLLELRPKRDYLPDQERDLEDVILYLLSQDTQELIDTFSERAKLYLAIIQCPSLTNLDLSDFEQARQNYQPFLPVPLWGEIIPTASTNSSSETESGGGANKQSRDKKKRRAERQELDQTKKGDGFFVSVYDKLMAVSDVINLDRNIKEDEEEDALETADDIDRITLSNPKEKVATQIKMDLDLPANELDESRIEAKRTVHEWHYRKNTFLPNYCAITMREASDEDTGWELGKEVGKRIRLVRRQFEAFKNDRKLLRAQPEGNDLDIEALVRAQGDLKASGICSDRIYLNTRKIDRDIAVSILMDVSLSTDSWLDDRRVIDVEKESLAILANGLDAAGDDLSIHTFTSRKRHYVRIDRVKGFEEPLNDKVMQRIGALKPGYYTRIGAAIRVMAEELDVRPNKQKLLLILTDGKPNDVDYYEGRYGIEDARKAVQECRRKGITVFGVTIDQEAKDYFPTIFGRGAYHIVGNAARLSQALPKIYKQLVNATN</sequence>
<dbReference type="InterPro" id="IPR002035">
    <property type="entry name" value="VWF_A"/>
</dbReference>
<dbReference type="EMBL" id="LAQL01000003">
    <property type="protein sequence ID" value="KLN61910.1"/>
    <property type="molecule type" value="Genomic_DNA"/>
</dbReference>
<dbReference type="SMART" id="SM00327">
    <property type="entry name" value="VWA"/>
    <property type="match status" value="1"/>
</dbReference>
<dbReference type="SUPFAM" id="SSF53300">
    <property type="entry name" value="vWA-like"/>
    <property type="match status" value="1"/>
</dbReference>
<evidence type="ECO:0000256" key="1">
    <source>
        <dbReference type="SAM" id="MobiDB-lite"/>
    </source>
</evidence>
<dbReference type="PATRIC" id="fig|1489064.4.peg.1986"/>
<proteinExistence type="predicted"/>
<dbReference type="InterPro" id="IPR036465">
    <property type="entry name" value="vWFA_dom_sf"/>
</dbReference>
<name>A0A0H2MZ15_9PROT</name>